<keyword evidence="1" id="KW-0472">Membrane</keyword>
<evidence type="ECO:0000256" key="1">
    <source>
        <dbReference type="SAM" id="Phobius"/>
    </source>
</evidence>
<evidence type="ECO:0000313" key="2">
    <source>
        <dbReference type="Proteomes" id="UP001652582"/>
    </source>
</evidence>
<protein>
    <submittedName>
        <fullName evidence="3">Uncharacterized protein LOC112054974</fullName>
    </submittedName>
</protein>
<feature type="transmembrane region" description="Helical" evidence="1">
    <location>
        <begin position="173"/>
        <end position="195"/>
    </location>
</feature>
<organism evidence="2 3">
    <name type="scientific">Bicyclus anynana</name>
    <name type="common">Squinting bush brown butterfly</name>
    <dbReference type="NCBI Taxonomy" id="110368"/>
    <lineage>
        <taxon>Eukaryota</taxon>
        <taxon>Metazoa</taxon>
        <taxon>Ecdysozoa</taxon>
        <taxon>Arthropoda</taxon>
        <taxon>Hexapoda</taxon>
        <taxon>Insecta</taxon>
        <taxon>Pterygota</taxon>
        <taxon>Neoptera</taxon>
        <taxon>Endopterygota</taxon>
        <taxon>Lepidoptera</taxon>
        <taxon>Glossata</taxon>
        <taxon>Ditrysia</taxon>
        <taxon>Papilionoidea</taxon>
        <taxon>Nymphalidae</taxon>
        <taxon>Satyrinae</taxon>
        <taxon>Satyrini</taxon>
        <taxon>Mycalesina</taxon>
        <taxon>Bicyclus</taxon>
    </lineage>
</organism>
<dbReference type="RefSeq" id="XP_023950704.1">
    <property type="nucleotide sequence ID" value="XM_024094936.2"/>
</dbReference>
<proteinExistence type="predicted"/>
<name>A0A6J1NVF9_BICAN</name>
<keyword evidence="2" id="KW-1185">Reference proteome</keyword>
<feature type="transmembrane region" description="Helical" evidence="1">
    <location>
        <begin position="105"/>
        <end position="122"/>
    </location>
</feature>
<keyword evidence="1" id="KW-0812">Transmembrane</keyword>
<gene>
    <name evidence="3" type="primary">LOC112054974</name>
</gene>
<feature type="transmembrane region" description="Helical" evidence="1">
    <location>
        <begin position="134"/>
        <end position="153"/>
    </location>
</feature>
<keyword evidence="1" id="KW-1133">Transmembrane helix</keyword>
<reference evidence="3" key="1">
    <citation type="submission" date="2025-08" db="UniProtKB">
        <authorList>
            <consortium name="RefSeq"/>
        </authorList>
    </citation>
    <scope>IDENTIFICATION</scope>
</reference>
<feature type="transmembrane region" description="Helical" evidence="1">
    <location>
        <begin position="64"/>
        <end position="85"/>
    </location>
</feature>
<dbReference type="KEGG" id="bany:112054974"/>
<dbReference type="AlphaFoldDB" id="A0A6J1NVF9"/>
<dbReference type="Proteomes" id="UP001652582">
    <property type="component" value="Chromosome 16"/>
</dbReference>
<dbReference type="OrthoDB" id="7461624at2759"/>
<dbReference type="GeneID" id="112054974"/>
<sequence>MEWKSWLKICKFIISMYIFISYFRSIGKDECFVCGCLINFKYNPKMRCDIPVLLRCCFCFPLRYGLLVLAYMKQIFSLLFFAFIIKGLCDLQFRLEGFSCMEYSIYLVVTTLDMAFHVLFIISAHTKDYRKMRVFYMYNIILLGFNVALIGLFTTKVFCTYVIDYVENKNWSIIVPALLITVILLLSQGYLILLVRSEFLKLKNNSHFEFVNKAADERCTGNLDFDKDILV</sequence>
<accession>A0A6J1NVF9</accession>
<evidence type="ECO:0000313" key="3">
    <source>
        <dbReference type="RefSeq" id="XP_023950704.1"/>
    </source>
</evidence>